<reference evidence="1" key="1">
    <citation type="submission" date="2014-11" db="EMBL/GenBank/DDBJ databases">
        <authorList>
            <person name="Amaro Gonzalez C."/>
        </authorList>
    </citation>
    <scope>NUCLEOTIDE SEQUENCE</scope>
</reference>
<dbReference type="EMBL" id="GBXM01060319">
    <property type="protein sequence ID" value="JAH48258.1"/>
    <property type="molecule type" value="Transcribed_RNA"/>
</dbReference>
<dbReference type="AlphaFoldDB" id="A0A0E9T6E9"/>
<accession>A0A0E9T6E9</accession>
<organism evidence="1">
    <name type="scientific">Anguilla anguilla</name>
    <name type="common">European freshwater eel</name>
    <name type="synonym">Muraena anguilla</name>
    <dbReference type="NCBI Taxonomy" id="7936"/>
    <lineage>
        <taxon>Eukaryota</taxon>
        <taxon>Metazoa</taxon>
        <taxon>Chordata</taxon>
        <taxon>Craniata</taxon>
        <taxon>Vertebrata</taxon>
        <taxon>Euteleostomi</taxon>
        <taxon>Actinopterygii</taxon>
        <taxon>Neopterygii</taxon>
        <taxon>Teleostei</taxon>
        <taxon>Anguilliformes</taxon>
        <taxon>Anguillidae</taxon>
        <taxon>Anguilla</taxon>
    </lineage>
</organism>
<evidence type="ECO:0000313" key="1">
    <source>
        <dbReference type="EMBL" id="JAH48258.1"/>
    </source>
</evidence>
<sequence>MAFSPFLSNCTYGISVL</sequence>
<reference evidence="1" key="2">
    <citation type="journal article" date="2015" name="Fish Shellfish Immunol.">
        <title>Early steps in the European eel (Anguilla anguilla)-Vibrio vulnificus interaction in the gills: Role of the RtxA13 toxin.</title>
        <authorList>
            <person name="Callol A."/>
            <person name="Pajuelo D."/>
            <person name="Ebbesson L."/>
            <person name="Teles M."/>
            <person name="MacKenzie S."/>
            <person name="Amaro C."/>
        </authorList>
    </citation>
    <scope>NUCLEOTIDE SEQUENCE</scope>
</reference>
<name>A0A0E9T6E9_ANGAN</name>
<proteinExistence type="predicted"/>
<protein>
    <submittedName>
        <fullName evidence="1">Uncharacterized protein</fullName>
    </submittedName>
</protein>